<reference evidence="2" key="1">
    <citation type="journal article" date="2023" name="Mol. Phylogenet. Evol.">
        <title>Genome-scale phylogeny and comparative genomics of the fungal order Sordariales.</title>
        <authorList>
            <person name="Hensen N."/>
            <person name="Bonometti L."/>
            <person name="Westerberg I."/>
            <person name="Brannstrom I.O."/>
            <person name="Guillou S."/>
            <person name="Cros-Aarteil S."/>
            <person name="Calhoun S."/>
            <person name="Haridas S."/>
            <person name="Kuo A."/>
            <person name="Mondo S."/>
            <person name="Pangilinan J."/>
            <person name="Riley R."/>
            <person name="LaButti K."/>
            <person name="Andreopoulos B."/>
            <person name="Lipzen A."/>
            <person name="Chen C."/>
            <person name="Yan M."/>
            <person name="Daum C."/>
            <person name="Ng V."/>
            <person name="Clum A."/>
            <person name="Steindorff A."/>
            <person name="Ohm R.A."/>
            <person name="Martin F."/>
            <person name="Silar P."/>
            <person name="Natvig D.O."/>
            <person name="Lalanne C."/>
            <person name="Gautier V."/>
            <person name="Ament-Velasquez S.L."/>
            <person name="Kruys A."/>
            <person name="Hutchinson M.I."/>
            <person name="Powell A.J."/>
            <person name="Barry K."/>
            <person name="Miller A.N."/>
            <person name="Grigoriev I.V."/>
            <person name="Debuchy R."/>
            <person name="Gladieux P."/>
            <person name="Hiltunen Thoren M."/>
            <person name="Johannesson H."/>
        </authorList>
    </citation>
    <scope>NUCLEOTIDE SEQUENCE</scope>
    <source>
        <strain evidence="2">CBS 560.94</strain>
    </source>
</reference>
<dbReference type="EMBL" id="JAUEPP010000001">
    <property type="protein sequence ID" value="KAK3354263.1"/>
    <property type="molecule type" value="Genomic_DNA"/>
</dbReference>
<dbReference type="Proteomes" id="UP001278500">
    <property type="component" value="Unassembled WGS sequence"/>
</dbReference>
<feature type="region of interest" description="Disordered" evidence="1">
    <location>
        <begin position="1"/>
        <end position="33"/>
    </location>
</feature>
<feature type="compositionally biased region" description="Basic and acidic residues" evidence="1">
    <location>
        <begin position="16"/>
        <end position="25"/>
    </location>
</feature>
<dbReference type="Pfam" id="PF12511">
    <property type="entry name" value="DUF3716"/>
    <property type="match status" value="1"/>
</dbReference>
<name>A0AAE0MVR8_9PEZI</name>
<keyword evidence="3" id="KW-1185">Reference proteome</keyword>
<organism evidence="2 3">
    <name type="scientific">Neurospora tetraspora</name>
    <dbReference type="NCBI Taxonomy" id="94610"/>
    <lineage>
        <taxon>Eukaryota</taxon>
        <taxon>Fungi</taxon>
        <taxon>Dikarya</taxon>
        <taxon>Ascomycota</taxon>
        <taxon>Pezizomycotina</taxon>
        <taxon>Sordariomycetes</taxon>
        <taxon>Sordariomycetidae</taxon>
        <taxon>Sordariales</taxon>
        <taxon>Sordariaceae</taxon>
        <taxon>Neurospora</taxon>
    </lineage>
</organism>
<evidence type="ECO:0000313" key="3">
    <source>
        <dbReference type="Proteomes" id="UP001278500"/>
    </source>
</evidence>
<reference evidence="2" key="2">
    <citation type="submission" date="2023-06" db="EMBL/GenBank/DDBJ databases">
        <authorList>
            <consortium name="Lawrence Berkeley National Laboratory"/>
            <person name="Haridas S."/>
            <person name="Hensen N."/>
            <person name="Bonometti L."/>
            <person name="Westerberg I."/>
            <person name="Brannstrom I.O."/>
            <person name="Guillou S."/>
            <person name="Cros-Aarteil S."/>
            <person name="Calhoun S."/>
            <person name="Kuo A."/>
            <person name="Mondo S."/>
            <person name="Pangilinan J."/>
            <person name="Riley R."/>
            <person name="Labutti K."/>
            <person name="Andreopoulos B."/>
            <person name="Lipzen A."/>
            <person name="Chen C."/>
            <person name="Yanf M."/>
            <person name="Daum C."/>
            <person name="Ng V."/>
            <person name="Clum A."/>
            <person name="Steindorff A."/>
            <person name="Ohm R."/>
            <person name="Martin F."/>
            <person name="Silar P."/>
            <person name="Natvig D."/>
            <person name="Lalanne C."/>
            <person name="Gautier V."/>
            <person name="Ament-Velasquez S.L."/>
            <person name="Kruys A."/>
            <person name="Hutchinson M.I."/>
            <person name="Powell A.J."/>
            <person name="Barry K."/>
            <person name="Miller A.N."/>
            <person name="Grigoriev I.V."/>
            <person name="Debuchy R."/>
            <person name="Gladieux P."/>
            <person name="Thoren M.H."/>
            <person name="Johannesson H."/>
        </authorList>
    </citation>
    <scope>NUCLEOTIDE SEQUENCE</scope>
    <source>
        <strain evidence="2">CBS 560.94</strain>
    </source>
</reference>
<evidence type="ECO:0000256" key="1">
    <source>
        <dbReference type="SAM" id="MobiDB-lite"/>
    </source>
</evidence>
<gene>
    <name evidence="2" type="ORF">B0H65DRAFT_6500</name>
</gene>
<dbReference type="AlphaFoldDB" id="A0AAE0MVR8"/>
<dbReference type="RefSeq" id="XP_062685641.1">
    <property type="nucleotide sequence ID" value="XM_062831221.1"/>
</dbReference>
<dbReference type="GeneID" id="87868375"/>
<accession>A0AAE0MVR8</accession>
<proteinExistence type="predicted"/>
<comment type="caution">
    <text evidence="2">The sequence shown here is derived from an EMBL/GenBank/DDBJ whole genome shotgun (WGS) entry which is preliminary data.</text>
</comment>
<dbReference type="InterPro" id="IPR022190">
    <property type="entry name" value="DUF3716"/>
</dbReference>
<sequence>MPDIQNEESKSNPADIKSEECRDDLPALPALPAPPNMSTPYLFLGQVIDANDDKDKDNMNDSEWNDSLSPKQRLRFCLKKLLECNVPEALSITAQHKTILRPILLKTYWVKGEITGFRLRNGELTGFKFAKGELTSSKLVWEERPRHYTAVGRYIFTPKENGEKTCTECMNPEGYGPFAECVAGGRAGVHQGACLNCYYKGEEEGCSLRIDMFPSHLILPATHIHDTVTKNMIYYPRF</sequence>
<protein>
    <submittedName>
        <fullName evidence="2">Uncharacterized protein</fullName>
    </submittedName>
</protein>
<evidence type="ECO:0000313" key="2">
    <source>
        <dbReference type="EMBL" id="KAK3354263.1"/>
    </source>
</evidence>